<dbReference type="EMBL" id="VXAG01000203">
    <property type="protein sequence ID" value="NXJ77356.1"/>
    <property type="molecule type" value="Genomic_DNA"/>
</dbReference>
<feature type="region of interest" description="Disordered" evidence="3">
    <location>
        <begin position="1124"/>
        <end position="1143"/>
    </location>
</feature>
<dbReference type="UniPathway" id="UPA00143"/>
<dbReference type="SMART" id="SM00969">
    <property type="entry name" value="SOCS_box"/>
    <property type="match status" value="1"/>
</dbReference>
<comment type="caution">
    <text evidence="5">The sequence shown here is derived from an EMBL/GenBank/DDBJ whole genome shotgun (WGS) entry which is preliminary data.</text>
</comment>
<dbReference type="PROSITE" id="PS50225">
    <property type="entry name" value="SOCS"/>
    <property type="match status" value="1"/>
</dbReference>
<keyword evidence="6" id="KW-1185">Reference proteome</keyword>
<dbReference type="Pfam" id="PF07525">
    <property type="entry name" value="SOCS_box"/>
    <property type="match status" value="1"/>
</dbReference>
<dbReference type="SUPFAM" id="SSF50978">
    <property type="entry name" value="WD40 repeat-like"/>
    <property type="match status" value="1"/>
</dbReference>
<accession>A0A7L0E2W9</accession>
<feature type="compositionally biased region" description="Pro residues" evidence="3">
    <location>
        <begin position="630"/>
        <end position="639"/>
    </location>
</feature>
<evidence type="ECO:0000256" key="1">
    <source>
        <dbReference type="ARBA" id="ARBA00004906"/>
    </source>
</evidence>
<feature type="domain" description="SOCS box" evidence="4">
    <location>
        <begin position="193"/>
        <end position="234"/>
    </location>
</feature>
<comment type="pathway">
    <text evidence="1">Protein modification; protein ubiquitination.</text>
</comment>
<dbReference type="Gene3D" id="3.20.90.10">
    <property type="entry name" value="Tubby Protein, Chain A"/>
    <property type="match status" value="1"/>
</dbReference>
<dbReference type="GO" id="GO:0016567">
    <property type="term" value="P:protein ubiquitination"/>
    <property type="evidence" value="ECO:0007669"/>
    <property type="project" value="UniProtKB-UniPathway"/>
</dbReference>
<feature type="compositionally biased region" description="Basic and acidic residues" evidence="3">
    <location>
        <begin position="1124"/>
        <end position="1142"/>
    </location>
</feature>
<dbReference type="InterPro" id="IPR036322">
    <property type="entry name" value="WD40_repeat_dom_sf"/>
</dbReference>
<feature type="region of interest" description="Disordered" evidence="3">
    <location>
        <begin position="1165"/>
        <end position="1205"/>
    </location>
</feature>
<feature type="compositionally biased region" description="Acidic residues" evidence="3">
    <location>
        <begin position="46"/>
        <end position="56"/>
    </location>
</feature>
<dbReference type="SUPFAM" id="SSF49842">
    <property type="entry name" value="TNF-like"/>
    <property type="match status" value="1"/>
</dbReference>
<dbReference type="PANTHER" id="PTHR16517:SF2">
    <property type="entry name" value="TUBBY-RELATED PROTEIN 4"/>
    <property type="match status" value="1"/>
</dbReference>
<dbReference type="FunFam" id="3.20.90.10:FF:000002">
    <property type="entry name" value="Tubby like protein 4"/>
    <property type="match status" value="1"/>
</dbReference>
<feature type="region of interest" description="Disordered" evidence="3">
    <location>
        <begin position="630"/>
        <end position="652"/>
    </location>
</feature>
<feature type="compositionally biased region" description="Basic and acidic residues" evidence="3">
    <location>
        <begin position="586"/>
        <end position="599"/>
    </location>
</feature>
<organism evidence="5 6">
    <name type="scientific">Trogon melanurus</name>
    <name type="common">Black-tailed trogon</name>
    <dbReference type="NCBI Taxonomy" id="56311"/>
    <lineage>
        <taxon>Eukaryota</taxon>
        <taxon>Metazoa</taxon>
        <taxon>Chordata</taxon>
        <taxon>Craniata</taxon>
        <taxon>Vertebrata</taxon>
        <taxon>Euteleostomi</taxon>
        <taxon>Archelosauria</taxon>
        <taxon>Archosauria</taxon>
        <taxon>Dinosauria</taxon>
        <taxon>Saurischia</taxon>
        <taxon>Theropoda</taxon>
        <taxon>Coelurosauria</taxon>
        <taxon>Aves</taxon>
        <taxon>Neognathae</taxon>
        <taxon>Neoaves</taxon>
        <taxon>Telluraves</taxon>
        <taxon>Coraciimorphae</taxon>
        <taxon>Trogoniformes</taxon>
        <taxon>Trogonidae</taxon>
        <taxon>Trogon</taxon>
    </lineage>
</organism>
<evidence type="ECO:0000313" key="5">
    <source>
        <dbReference type="EMBL" id="NXJ77356.1"/>
    </source>
</evidence>
<gene>
    <name evidence="5" type="primary">Tulp4</name>
    <name evidence="5" type="ORF">TROMEL_R03655</name>
</gene>
<proteinExistence type="inferred from homology"/>
<reference evidence="5 6" key="1">
    <citation type="submission" date="2019-09" db="EMBL/GenBank/DDBJ databases">
        <title>Bird 10,000 Genomes (B10K) Project - Family phase.</title>
        <authorList>
            <person name="Zhang G."/>
        </authorList>
    </citation>
    <scope>NUCLEOTIDE SEQUENCE [LARGE SCALE GENOMIC DNA]</scope>
    <source>
        <strain evidence="5">B10K-DU-007-40</strain>
        <tissue evidence="5">Mixed tissue sample</tissue>
    </source>
</reference>
<protein>
    <submittedName>
        <fullName evidence="5">TULP4 protein</fullName>
    </submittedName>
</protein>
<name>A0A7L0E2W9_TROML</name>
<comment type="similarity">
    <text evidence="2">Belongs to the TUB family.</text>
</comment>
<dbReference type="InterPro" id="IPR008983">
    <property type="entry name" value="Tumour_necrosis_fac-like_dom"/>
</dbReference>
<feature type="non-terminal residue" evidence="5">
    <location>
        <position position="1338"/>
    </location>
</feature>
<dbReference type="Pfam" id="PF01167">
    <property type="entry name" value="Tub"/>
    <property type="match status" value="1"/>
</dbReference>
<feature type="region of interest" description="Disordered" evidence="3">
    <location>
        <begin position="46"/>
        <end position="69"/>
    </location>
</feature>
<dbReference type="PANTHER" id="PTHR16517">
    <property type="entry name" value="TUBBY-RELATED"/>
    <property type="match status" value="1"/>
</dbReference>
<dbReference type="OrthoDB" id="8775810at2759"/>
<dbReference type="InterPro" id="IPR000007">
    <property type="entry name" value="Tubby_C"/>
</dbReference>
<feature type="region of interest" description="Disordered" evidence="3">
    <location>
        <begin position="586"/>
        <end position="610"/>
    </location>
</feature>
<evidence type="ECO:0000256" key="3">
    <source>
        <dbReference type="SAM" id="MobiDB-lite"/>
    </source>
</evidence>
<dbReference type="Proteomes" id="UP000550660">
    <property type="component" value="Unassembled WGS sequence"/>
</dbReference>
<evidence type="ECO:0000256" key="2">
    <source>
        <dbReference type="ARBA" id="ARBA00007129"/>
    </source>
</evidence>
<dbReference type="InterPro" id="IPR001496">
    <property type="entry name" value="SOCS_box"/>
</dbReference>
<dbReference type="SUPFAM" id="SSF54518">
    <property type="entry name" value="Tubby C-terminal domain-like"/>
    <property type="match status" value="1"/>
</dbReference>
<feature type="non-terminal residue" evidence="5">
    <location>
        <position position="1"/>
    </location>
</feature>
<evidence type="ECO:0000259" key="4">
    <source>
        <dbReference type="PROSITE" id="PS50225"/>
    </source>
</evidence>
<evidence type="ECO:0000313" key="6">
    <source>
        <dbReference type="Proteomes" id="UP000550660"/>
    </source>
</evidence>
<sequence length="1338" mass="147747">QVLFGTADGQVIVMDCHGRMLAHVLLHESDGILSMSWNYPSFLVEDSSESDTDSDDYSPPQDGPAAYPVPVQNTKPLLTVSFTSGDISLMNNYDDLSPTIIRSGLKDVVVQWCTQGDLLAVAGMEKQSQMVDLSNGSLLKSALVKFYNVRGEHIYTLETPVQRPIISICWGHRDSRLLMASGPALYVVRVEHRVSSLQLLCQQTIASCLRDDKDISKLTLPPRLCSYLTTAFIPTIKPPIPDPNNMRDFVSYPTAGNERLHCTMKRTEDDPEVGGPCYTLYLEYLGGLVPILKGRRISKLRPEFVIMDPKTDGKADEIYGNSLISTVIDSCNCSDSSDIELSDDWAAKKSPKISRASKSPKLPRINIEARKSPKMSRAAQEISRSPRLPIRKPSIGSPSLTRREFPLEDITQHNYLAQVTSNIWGTKFKIVGLAAFLPTNLGAVIYKTSLLHLQPRQMTIYLPEVRKISMDYINLPVFNPNVFSEDEDDLPGKKEPEVCHPACLPQVLMKNPRICEMLLQENSLFQRSLPNFLPNCCSQGILAASHSSGPGPAPQRRPHRCMEGLHFFTERVVRRCNRLPREVVESPSLEVDREHEPPAKAKSPRPGPPLVEGDAVIFGATQELQLNKMNPPPPYPGTIPAPQTATLPPPPGPPQPPLDLCLKKSEFSLYPAGHYQTPLGYERITTFDSSGNVEEVCRPRTRMLCAQSTYTLPGPGSSATLRITAAEKKMQQPCASATLNRLTVPRYSIPTGDPPPYPDIASQLSQGRSIAQRLDSSIIHATLRRNSREAALKMAQLVDGQRATLQLPPKAKSSVVTAQYQQRVPTALYTCSQCSSRSGSQHSSVIAHSVSTSPLASQSSYSLLSPPDNSRDRVDYINSAFTEDEALSQHCPVEKSMRHVPVSLTEAALGVKRPPPYQWDPMVSEEIWVPQERTSQSSVPNPLKPTPLIIGQTQHLDMSRAPFVSPKSPTSPTATFQTSYGVGVPYPGSYSAPPLQGMQPPCSPKEALAPTQFAQQEPAVVLQPGYPSNLSYCPLPPMYPGSSACSSLQLPPIALHPWNSYSTCPPVQNPQGTLPPKPLLVVEKPVMSPPPAELQGHVGTEVMVETADTFQEVLSLTESPVPQRADKFGKKSRKRLDSRAEEGNVQAITEGKVKKEARTLTDFNSLISSPRLGREKKKVKSQKDQLKSKKLNKTNEFQDSSESEPELFISGDELMNQSQGSKKGWKTKRSLRTASELDEFKCRKANEKEDGRLGSQGFVYVMANKQPLWNEATQVYQLDFGGRVTQESAKNFQIELEGRQVMQFGRIDGNAYILDFQYPFSAVQAFAVALANVTQRLK</sequence>
<dbReference type="InterPro" id="IPR025659">
    <property type="entry name" value="Tubby-like_C"/>
</dbReference>